<accession>A0A1Z4VNN2</accession>
<name>A0A1Z4VNN2_9GAMM</name>
<gene>
    <name evidence="1" type="ORF">FOKN1_0828</name>
</gene>
<dbReference type="GO" id="GO:0005737">
    <property type="term" value="C:cytoplasm"/>
    <property type="evidence" value="ECO:0007669"/>
    <property type="project" value="TreeGrafter"/>
</dbReference>
<dbReference type="SUPFAM" id="SSF53254">
    <property type="entry name" value="Phosphoglycerate mutase-like"/>
    <property type="match status" value="1"/>
</dbReference>
<reference evidence="1 2" key="1">
    <citation type="submission" date="2017-05" db="EMBL/GenBank/DDBJ databases">
        <title>Thiocyanate degradation by Thiohalobacter thiocyanaticus FOKN1.</title>
        <authorList>
            <person name="Oshiki M."/>
            <person name="Fukushima T."/>
            <person name="Kawano S."/>
            <person name="Nakagawa J."/>
        </authorList>
    </citation>
    <scope>NUCLEOTIDE SEQUENCE [LARGE SCALE GENOMIC DNA]</scope>
    <source>
        <strain evidence="1 2">FOKN1</strain>
    </source>
</reference>
<organism evidence="1 2">
    <name type="scientific">Thiohalobacter thiocyanaticus</name>
    <dbReference type="NCBI Taxonomy" id="585455"/>
    <lineage>
        <taxon>Bacteria</taxon>
        <taxon>Pseudomonadati</taxon>
        <taxon>Pseudomonadota</taxon>
        <taxon>Gammaproteobacteria</taxon>
        <taxon>Thiohalobacterales</taxon>
        <taxon>Thiohalobacteraceae</taxon>
        <taxon>Thiohalobacter</taxon>
    </lineage>
</organism>
<dbReference type="AlphaFoldDB" id="A0A1Z4VNN2"/>
<sequence>MSAGAEPGARFDLLRHGEPVGGRRYRGQRDDPLSETGWLQMWAAVGAAPPWIRIISSPLARCAAFAEALAERFALPLDYEDRFKEIGFGSWEGRTTAELEQEVPAELARFRADPVGGRPPGAEPLAEFIARVDAGWGDCVERCRGESVLIVAHAGTIRALIGRVLALPPAALQRIKVPYAGMARIELDSARGASLALPVGQGRSG</sequence>
<protein>
    <submittedName>
        <fullName evidence="1">Fructose-2,6-bisphosphatase</fullName>
    </submittedName>
</protein>
<dbReference type="Gene3D" id="3.40.50.1240">
    <property type="entry name" value="Phosphoglycerate mutase-like"/>
    <property type="match status" value="1"/>
</dbReference>
<keyword evidence="2" id="KW-1185">Reference proteome</keyword>
<dbReference type="PANTHER" id="PTHR48100">
    <property type="entry name" value="BROAD-SPECIFICITY PHOSPHATASE YOR283W-RELATED"/>
    <property type="match status" value="1"/>
</dbReference>
<dbReference type="Proteomes" id="UP000218765">
    <property type="component" value="Chromosome"/>
</dbReference>
<evidence type="ECO:0000313" key="2">
    <source>
        <dbReference type="Proteomes" id="UP000218765"/>
    </source>
</evidence>
<dbReference type="InterPro" id="IPR050275">
    <property type="entry name" value="PGM_Phosphatase"/>
</dbReference>
<dbReference type="GO" id="GO:0016791">
    <property type="term" value="F:phosphatase activity"/>
    <property type="evidence" value="ECO:0007669"/>
    <property type="project" value="TreeGrafter"/>
</dbReference>
<dbReference type="CDD" id="cd07067">
    <property type="entry name" value="HP_PGM_like"/>
    <property type="match status" value="1"/>
</dbReference>
<dbReference type="EMBL" id="AP018052">
    <property type="protein sequence ID" value="BAZ93230.1"/>
    <property type="molecule type" value="Genomic_DNA"/>
</dbReference>
<dbReference type="RefSeq" id="WP_231971559.1">
    <property type="nucleotide sequence ID" value="NZ_AP018052.1"/>
</dbReference>
<dbReference type="KEGG" id="ttc:FOKN1_0828"/>
<dbReference type="PANTHER" id="PTHR48100:SF1">
    <property type="entry name" value="HISTIDINE PHOSPHATASE FAMILY PROTEIN-RELATED"/>
    <property type="match status" value="1"/>
</dbReference>
<proteinExistence type="predicted"/>
<dbReference type="SMART" id="SM00855">
    <property type="entry name" value="PGAM"/>
    <property type="match status" value="1"/>
</dbReference>
<dbReference type="Pfam" id="PF00300">
    <property type="entry name" value="His_Phos_1"/>
    <property type="match status" value="1"/>
</dbReference>
<dbReference type="InterPro" id="IPR029033">
    <property type="entry name" value="His_PPase_superfam"/>
</dbReference>
<evidence type="ECO:0000313" key="1">
    <source>
        <dbReference type="EMBL" id="BAZ93230.1"/>
    </source>
</evidence>
<dbReference type="InterPro" id="IPR013078">
    <property type="entry name" value="His_Pase_superF_clade-1"/>
</dbReference>